<dbReference type="Pfam" id="PF14291">
    <property type="entry name" value="DUF4371"/>
    <property type="match status" value="1"/>
</dbReference>
<dbReference type="PANTHER" id="PTHR45749:SF35">
    <property type="entry name" value="AC-LIKE TRANSPOSASE-RELATED"/>
    <property type="match status" value="1"/>
</dbReference>
<reference evidence="4" key="2">
    <citation type="submission" date="2025-09" db="UniProtKB">
        <authorList>
            <consortium name="Ensembl"/>
        </authorList>
    </citation>
    <scope>IDENTIFICATION</scope>
</reference>
<feature type="region of interest" description="Disordered" evidence="1">
    <location>
        <begin position="41"/>
        <end position="100"/>
    </location>
</feature>
<evidence type="ECO:0000313" key="5">
    <source>
        <dbReference type="Proteomes" id="UP000694568"/>
    </source>
</evidence>
<dbReference type="GO" id="GO:0046983">
    <property type="term" value="F:protein dimerization activity"/>
    <property type="evidence" value="ECO:0007669"/>
    <property type="project" value="InterPro"/>
</dbReference>
<dbReference type="InterPro" id="IPR025398">
    <property type="entry name" value="DUF4371"/>
</dbReference>
<feature type="domain" description="HAT C-terminal dimerisation" evidence="2">
    <location>
        <begin position="639"/>
        <end position="698"/>
    </location>
</feature>
<dbReference type="Ensembl" id="ENSSLUT00000002215.1">
    <property type="protein sequence ID" value="ENSSLUP00000002129.1"/>
    <property type="gene ID" value="ENSSLUG00000000985.1"/>
</dbReference>
<proteinExistence type="predicted"/>
<evidence type="ECO:0000259" key="3">
    <source>
        <dbReference type="Pfam" id="PF14291"/>
    </source>
</evidence>
<protein>
    <submittedName>
        <fullName evidence="4">Uncharacterized protein</fullName>
    </submittedName>
</protein>
<evidence type="ECO:0000313" key="4">
    <source>
        <dbReference type="Ensembl" id="ENSSLUP00000002129.1"/>
    </source>
</evidence>
<evidence type="ECO:0000256" key="1">
    <source>
        <dbReference type="SAM" id="MobiDB-lite"/>
    </source>
</evidence>
<dbReference type="Pfam" id="PF05699">
    <property type="entry name" value="Dimer_Tnp_hAT"/>
    <property type="match status" value="1"/>
</dbReference>
<dbReference type="Proteomes" id="UP000694568">
    <property type="component" value="Unplaced"/>
</dbReference>
<organism evidence="4 5">
    <name type="scientific">Sander lucioperca</name>
    <name type="common">Pike-perch</name>
    <name type="synonym">Perca lucioperca</name>
    <dbReference type="NCBI Taxonomy" id="283035"/>
    <lineage>
        <taxon>Eukaryota</taxon>
        <taxon>Metazoa</taxon>
        <taxon>Chordata</taxon>
        <taxon>Craniata</taxon>
        <taxon>Vertebrata</taxon>
        <taxon>Euteleostomi</taxon>
        <taxon>Actinopterygii</taxon>
        <taxon>Neopterygii</taxon>
        <taxon>Teleostei</taxon>
        <taxon>Neoteleostei</taxon>
        <taxon>Acanthomorphata</taxon>
        <taxon>Eupercaria</taxon>
        <taxon>Perciformes</taxon>
        <taxon>Percoidei</taxon>
        <taxon>Percidae</taxon>
        <taxon>Luciopercinae</taxon>
        <taxon>Sander</taxon>
    </lineage>
</organism>
<dbReference type="InterPro" id="IPR012337">
    <property type="entry name" value="RNaseH-like_sf"/>
</dbReference>
<dbReference type="AlphaFoldDB" id="A0A8C9WV68"/>
<accession>A0A8C9WV68</accession>
<sequence length="722" mass="80964">MKRTYASGAEKRKISDNKRKALFSLPKVTSFFGPASVTLPATAAAEPPSQDASQNTDYPSSTQTAGNNDDQTLLVEQEHDDEVPTAETGEGDAREKGPFTETDLGCWHIADDQRIDIVRSGPVQIEEFNFPQSQSHRRFTKDRYFMKMKNGEKIRRSWLVYSKSSDSVFCFCCTFLASGQVVSLTKVSECVVELLIADHYLGKTIQNELITLIGDKTVEAIIQGVKQSHYYSVIMDCTPDAAHIEQLSVTLRFVKCQIGAGATVGEHFVGFLPVLDTSGAGLTDVFLKHLEKLGLDVEKCRGQAYDNGSNMQGKNSGVQKRVLDINKKALFMPCASHSLNLVIVDAAKSTVESVSFFGVLQRLYTIFSSSTQRWEIFKTNVPQMTLKAISNTRWECRVESVKVRCYQLPAVGEALLSLVDHATKKRYVRTASAARGLEQEITSWKFLLTVIILHEVNRVSKLLQSPQVGIDVLQYEVGYVLKFLKEYRENGLSSAQTDARDIAEEMEMPMVFPTTQGRKPKRQFPYEPQNPDPSLTVTPEEKFRRDVFLPLVNSAITGTSEHFKLMETFHGLFGFIYRREEMKRAVESYTLKESCANIEKTLGDGDAEDLVCEISAAVTAVPAKETTGLQILSYIYRNNLVELYPNLSIALRLMMTVPVTVASGERSFSRLKLIKTHLRSTMLQERLSALALISIEHEVTKSLDKDELIRAFSALKHRRVDF</sequence>
<dbReference type="GeneTree" id="ENSGT00940000154356"/>
<reference evidence="4" key="1">
    <citation type="submission" date="2025-08" db="UniProtKB">
        <authorList>
            <consortium name="Ensembl"/>
        </authorList>
    </citation>
    <scope>IDENTIFICATION</scope>
</reference>
<keyword evidence="5" id="KW-1185">Reference proteome</keyword>
<feature type="domain" description="DUF4371" evidence="3">
    <location>
        <begin position="204"/>
        <end position="316"/>
    </location>
</feature>
<evidence type="ECO:0000259" key="2">
    <source>
        <dbReference type="Pfam" id="PF05699"/>
    </source>
</evidence>
<feature type="compositionally biased region" description="Polar residues" evidence="1">
    <location>
        <begin position="50"/>
        <end position="71"/>
    </location>
</feature>
<name>A0A8C9WV68_SANLU</name>
<dbReference type="SUPFAM" id="SSF53098">
    <property type="entry name" value="Ribonuclease H-like"/>
    <property type="match status" value="1"/>
</dbReference>
<dbReference type="InterPro" id="IPR008906">
    <property type="entry name" value="HATC_C_dom"/>
</dbReference>
<dbReference type="PANTHER" id="PTHR45749">
    <property type="match status" value="1"/>
</dbReference>